<evidence type="ECO:0000313" key="2">
    <source>
        <dbReference type="Proteomes" id="UP000706525"/>
    </source>
</evidence>
<proteinExistence type="predicted"/>
<gene>
    <name evidence="1" type="ORF">LMG32289_04820</name>
</gene>
<dbReference type="RefSeq" id="WP_223992938.1">
    <property type="nucleotide sequence ID" value="NZ_CAJZAG010000010.1"/>
</dbReference>
<comment type="caution">
    <text evidence="1">The sequence shown here is derived from an EMBL/GenBank/DDBJ whole genome shotgun (WGS) entry which is preliminary data.</text>
</comment>
<name>A0ABN7ZAK5_9BURK</name>
<dbReference type="Proteomes" id="UP000706525">
    <property type="component" value="Unassembled WGS sequence"/>
</dbReference>
<dbReference type="EMBL" id="CAJZAG010000010">
    <property type="protein sequence ID" value="CAG9181402.1"/>
    <property type="molecule type" value="Genomic_DNA"/>
</dbReference>
<protein>
    <submittedName>
        <fullName evidence="1">Uncharacterized protein</fullName>
    </submittedName>
</protein>
<sequence>MSNMKSIAEVSDTGATHNVDAKAMARGVPEAEPEEVCEYVTSTCGSVTVVVRKPTEEEVQEGIRESARVMRAFFAQIGRVGVTLPYGEDVPIWVADPEDPTRVVRYYRDQSERGYFLGEAFVLEEVPA</sequence>
<evidence type="ECO:0000313" key="1">
    <source>
        <dbReference type="EMBL" id="CAG9181402.1"/>
    </source>
</evidence>
<accession>A0ABN7ZAK5</accession>
<reference evidence="1 2" key="1">
    <citation type="submission" date="2021-08" db="EMBL/GenBank/DDBJ databases">
        <authorList>
            <person name="Peeters C."/>
        </authorList>
    </citation>
    <scope>NUCLEOTIDE SEQUENCE [LARGE SCALE GENOMIC DNA]</scope>
    <source>
        <strain evidence="1 2">LMG 32289</strain>
    </source>
</reference>
<organism evidence="1 2">
    <name type="scientific">Cupriavidus pampae</name>
    <dbReference type="NCBI Taxonomy" id="659251"/>
    <lineage>
        <taxon>Bacteria</taxon>
        <taxon>Pseudomonadati</taxon>
        <taxon>Pseudomonadota</taxon>
        <taxon>Betaproteobacteria</taxon>
        <taxon>Burkholderiales</taxon>
        <taxon>Burkholderiaceae</taxon>
        <taxon>Cupriavidus</taxon>
    </lineage>
</organism>
<keyword evidence="2" id="KW-1185">Reference proteome</keyword>